<dbReference type="CDD" id="cd00562">
    <property type="entry name" value="NifX_NifB"/>
    <property type="match status" value="1"/>
</dbReference>
<dbReference type="InterPro" id="IPR051840">
    <property type="entry name" value="NifX/NifY_domain"/>
</dbReference>
<dbReference type="RefSeq" id="WP_004627136.1">
    <property type="nucleotide sequence ID" value="NZ_AORV01000043.1"/>
</dbReference>
<evidence type="ECO:0000313" key="3">
    <source>
        <dbReference type="Proteomes" id="UP000014155"/>
    </source>
</evidence>
<organism evidence="2 3">
    <name type="scientific">Ruminiclostridium cellobioparum subsp. termitidis CT1112</name>
    <dbReference type="NCBI Taxonomy" id="1195236"/>
    <lineage>
        <taxon>Bacteria</taxon>
        <taxon>Bacillati</taxon>
        <taxon>Bacillota</taxon>
        <taxon>Clostridia</taxon>
        <taxon>Eubacteriales</taxon>
        <taxon>Oscillospiraceae</taxon>
        <taxon>Ruminiclostridium</taxon>
    </lineage>
</organism>
<dbReference type="PATRIC" id="fig|1195236.3.peg.3358"/>
<evidence type="ECO:0000259" key="1">
    <source>
        <dbReference type="Pfam" id="PF02579"/>
    </source>
</evidence>
<reference evidence="2 3" key="1">
    <citation type="journal article" date="2013" name="Genome Announc.">
        <title>Draft Genome Sequence of the Cellulolytic, Mesophilic, Anaerobic Bacterium Clostridium termitidis Strain CT1112 (DSM 5398).</title>
        <authorList>
            <person name="Lal S."/>
            <person name="Ramachandran U."/>
            <person name="Zhang X."/>
            <person name="Munir R."/>
            <person name="Sparling R."/>
            <person name="Levin D.B."/>
        </authorList>
    </citation>
    <scope>NUCLEOTIDE SEQUENCE [LARGE SCALE GENOMIC DNA]</scope>
    <source>
        <strain evidence="2 3">CT1112</strain>
    </source>
</reference>
<dbReference type="Gene3D" id="3.30.420.130">
    <property type="entry name" value="Dinitrogenase iron-molybdenum cofactor biosynthesis domain"/>
    <property type="match status" value="1"/>
</dbReference>
<gene>
    <name evidence="2" type="ORF">CTER_3133</name>
</gene>
<comment type="caution">
    <text evidence="2">The sequence shown here is derived from an EMBL/GenBank/DDBJ whole genome shotgun (WGS) entry which is preliminary data.</text>
</comment>
<dbReference type="InterPro" id="IPR003731">
    <property type="entry name" value="Di-Nase_FeMo-co_biosynth"/>
</dbReference>
<dbReference type="InterPro" id="IPR036105">
    <property type="entry name" value="DiNase_FeMo-co_biosyn_sf"/>
</dbReference>
<dbReference type="PANTHER" id="PTHR33937">
    <property type="entry name" value="IRON-MOLYBDENUM PROTEIN-RELATED-RELATED"/>
    <property type="match status" value="1"/>
</dbReference>
<proteinExistence type="predicted"/>
<dbReference type="EMBL" id="AORV01000043">
    <property type="protein sequence ID" value="EMS71109.1"/>
    <property type="molecule type" value="Genomic_DNA"/>
</dbReference>
<dbReference type="STRING" id="1195236.CTER_3133"/>
<keyword evidence="3" id="KW-1185">Reference proteome</keyword>
<dbReference type="PANTHER" id="PTHR33937:SF2">
    <property type="entry name" value="DINITROGENASE IRON-MOLYBDENUM COFACTOR BIOSYNTHESIS DOMAIN-CONTAINING PROTEIN"/>
    <property type="match status" value="1"/>
</dbReference>
<name>S0FPK4_RUMCE</name>
<protein>
    <recommendedName>
        <fullName evidence="1">Dinitrogenase iron-molybdenum cofactor biosynthesis domain-containing protein</fullName>
    </recommendedName>
</protein>
<sequence length="110" mass="12310">MGQRVAVASSDGVNIDLHFARASSFYIYDINEDGFEYIENRKQRAANKHDEDGFAGTLKLIEDCRSIIVGQIGMGALSFVNKKGFRVFEAPYSVSEVLKKFVEKNILKEG</sequence>
<accession>S0FPK4</accession>
<dbReference type="Proteomes" id="UP000014155">
    <property type="component" value="Unassembled WGS sequence"/>
</dbReference>
<feature type="domain" description="Dinitrogenase iron-molybdenum cofactor biosynthesis" evidence="1">
    <location>
        <begin position="12"/>
        <end position="102"/>
    </location>
</feature>
<dbReference type="AlphaFoldDB" id="S0FPK4"/>
<dbReference type="Pfam" id="PF02579">
    <property type="entry name" value="Nitro_FeMo-Co"/>
    <property type="match status" value="1"/>
</dbReference>
<evidence type="ECO:0000313" key="2">
    <source>
        <dbReference type="EMBL" id="EMS71109.1"/>
    </source>
</evidence>
<dbReference type="SUPFAM" id="SSF53146">
    <property type="entry name" value="Nitrogenase accessory factor-like"/>
    <property type="match status" value="1"/>
</dbReference>
<dbReference type="eggNOG" id="COG1433">
    <property type="taxonomic scope" value="Bacteria"/>
</dbReference>